<feature type="transmembrane region" description="Helical" evidence="1">
    <location>
        <begin position="189"/>
        <end position="208"/>
    </location>
</feature>
<dbReference type="AlphaFoldDB" id="A0A7Y4NNN1"/>
<proteinExistence type="predicted"/>
<dbReference type="Pfam" id="PF14412">
    <property type="entry name" value="AHH"/>
    <property type="match status" value="1"/>
</dbReference>
<dbReference type="InterPro" id="IPR032871">
    <property type="entry name" value="AHH_dom_containing"/>
</dbReference>
<reference evidence="2 3" key="1">
    <citation type="submission" date="2020-05" db="EMBL/GenBank/DDBJ databases">
        <authorList>
            <person name="Whitworth D."/>
        </authorList>
    </citation>
    <scope>NUCLEOTIDE SEQUENCE [LARGE SCALE GENOMIC DNA]</scope>
    <source>
        <strain evidence="2 3">AB043B</strain>
    </source>
</reference>
<dbReference type="EMBL" id="JABFJV010000001">
    <property type="protein sequence ID" value="NOK31610.1"/>
    <property type="molecule type" value="Genomic_DNA"/>
</dbReference>
<organism evidence="2 3">
    <name type="scientific">Corallococcus exercitus</name>
    <dbReference type="NCBI Taxonomy" id="2316736"/>
    <lineage>
        <taxon>Bacteria</taxon>
        <taxon>Pseudomonadati</taxon>
        <taxon>Myxococcota</taxon>
        <taxon>Myxococcia</taxon>
        <taxon>Myxococcales</taxon>
        <taxon>Cystobacterineae</taxon>
        <taxon>Myxococcaceae</taxon>
        <taxon>Corallococcus</taxon>
    </lineage>
</organism>
<evidence type="ECO:0000256" key="1">
    <source>
        <dbReference type="SAM" id="Phobius"/>
    </source>
</evidence>
<evidence type="ECO:0000313" key="3">
    <source>
        <dbReference type="Proteomes" id="UP000563426"/>
    </source>
</evidence>
<dbReference type="PROSITE" id="PS51257">
    <property type="entry name" value="PROKAR_LIPOPROTEIN"/>
    <property type="match status" value="1"/>
</dbReference>
<feature type="transmembrane region" description="Helical" evidence="1">
    <location>
        <begin position="214"/>
        <end position="236"/>
    </location>
</feature>
<keyword evidence="3" id="KW-1185">Reference proteome</keyword>
<sequence length="457" mass="48666">MPRPSVPDNPPRFTGTVAVVIAWMLLVGTGCAASRSVRLDTGRGPARVHTPQRDVRPAELDEDAFVAAVAELARTAPVSTHPMETARRLLAASRASRPYAHVRGHLGLISVQEPGRGHLRLTDAPDAELAAAYGRWCKRKALSGDCLHLLERGSTLDEDGKRTLAFSIALDSVWDETEGALRGMTDREAVLSMIVTTSALYLGLWLLPEPVSKGIAATMTAVLIAYLGVDTVWSLIEGWMRLSEAVAEATTFDALRDAGEQYGKVMGENAARAFVMLATAALGSTAETLAAKVPTLPGSAQASLVGVAQGGFQLGAVARVQSVAVSTTGDILITLAPGAVATGGPVEVPGPKHHIASDKFSTSTANGGPWTPRYQQLFDKAGMSLNDPENQVHVPGHKGPHPQEYHEEVFERLRLATSTCRTIQQCRIDLTAALRILAKELVTENTWLNKLVTRSGG</sequence>
<name>A0A7Y4NNN1_9BACT</name>
<keyword evidence="1" id="KW-0812">Transmembrane</keyword>
<keyword evidence="1" id="KW-1133">Transmembrane helix</keyword>
<feature type="transmembrane region" description="Helical" evidence="1">
    <location>
        <begin position="12"/>
        <end position="33"/>
    </location>
</feature>
<keyword evidence="1" id="KW-0472">Membrane</keyword>
<protein>
    <submittedName>
        <fullName evidence="2">AHH domain-containing protein</fullName>
    </submittedName>
</protein>
<evidence type="ECO:0000313" key="2">
    <source>
        <dbReference type="EMBL" id="NOK31610.1"/>
    </source>
</evidence>
<gene>
    <name evidence="2" type="ORF">HMI49_00135</name>
</gene>
<accession>A0A7Y4NNN1</accession>
<dbReference type="Proteomes" id="UP000563426">
    <property type="component" value="Unassembled WGS sequence"/>
</dbReference>
<comment type="caution">
    <text evidence="2">The sequence shown here is derived from an EMBL/GenBank/DDBJ whole genome shotgun (WGS) entry which is preliminary data.</text>
</comment>